<gene>
    <name evidence="3" type="ORF">APLA_LOCUS974</name>
</gene>
<protein>
    <submittedName>
        <fullName evidence="3">Uncharacterized protein</fullName>
    </submittedName>
</protein>
<evidence type="ECO:0000313" key="3">
    <source>
        <dbReference type="EMBL" id="CAB3222261.1"/>
    </source>
</evidence>
<evidence type="ECO:0000313" key="4">
    <source>
        <dbReference type="Proteomes" id="UP000494106"/>
    </source>
</evidence>
<reference evidence="3 4" key="1">
    <citation type="submission" date="2020-04" db="EMBL/GenBank/DDBJ databases">
        <authorList>
            <person name="Wallbank WR R."/>
            <person name="Pardo Diaz C."/>
            <person name="Kozak K."/>
            <person name="Martin S."/>
            <person name="Jiggins C."/>
            <person name="Moest M."/>
            <person name="Warren A I."/>
            <person name="Byers J.R.P. K."/>
            <person name="Montejo-Kovacevich G."/>
            <person name="Yen C E."/>
        </authorList>
    </citation>
    <scope>NUCLEOTIDE SEQUENCE [LARGE SCALE GENOMIC DNA]</scope>
</reference>
<feature type="compositionally biased region" description="Basic and acidic residues" evidence="1">
    <location>
        <begin position="506"/>
        <end position="533"/>
    </location>
</feature>
<dbReference type="OrthoDB" id="7445408at2759"/>
<dbReference type="Proteomes" id="UP000494106">
    <property type="component" value="Unassembled WGS sequence"/>
</dbReference>
<feature type="compositionally biased region" description="Polar residues" evidence="1">
    <location>
        <begin position="466"/>
        <end position="484"/>
    </location>
</feature>
<feature type="signal peptide" evidence="2">
    <location>
        <begin position="1"/>
        <end position="19"/>
    </location>
</feature>
<proteinExistence type="predicted"/>
<accession>A0A8S0YSF3</accession>
<dbReference type="AlphaFoldDB" id="A0A8S0YSF3"/>
<feature type="region of interest" description="Disordered" evidence="1">
    <location>
        <begin position="438"/>
        <end position="533"/>
    </location>
</feature>
<feature type="chain" id="PRO_5035888457" evidence="2">
    <location>
        <begin position="20"/>
        <end position="533"/>
    </location>
</feature>
<dbReference type="EMBL" id="CADEBC010000083">
    <property type="protein sequence ID" value="CAB3222261.1"/>
    <property type="molecule type" value="Genomic_DNA"/>
</dbReference>
<feature type="compositionally biased region" description="Polar residues" evidence="1">
    <location>
        <begin position="438"/>
        <end position="447"/>
    </location>
</feature>
<name>A0A8S0YSF3_ARCPL</name>
<feature type="compositionally biased region" description="Polar residues" evidence="1">
    <location>
        <begin position="171"/>
        <end position="180"/>
    </location>
</feature>
<feature type="region of interest" description="Disordered" evidence="1">
    <location>
        <begin position="101"/>
        <end position="186"/>
    </location>
</feature>
<organism evidence="3 4">
    <name type="scientific">Arctia plantaginis</name>
    <name type="common">Wood tiger moth</name>
    <name type="synonym">Phalaena plantaginis</name>
    <dbReference type="NCBI Taxonomy" id="874455"/>
    <lineage>
        <taxon>Eukaryota</taxon>
        <taxon>Metazoa</taxon>
        <taxon>Ecdysozoa</taxon>
        <taxon>Arthropoda</taxon>
        <taxon>Hexapoda</taxon>
        <taxon>Insecta</taxon>
        <taxon>Pterygota</taxon>
        <taxon>Neoptera</taxon>
        <taxon>Endopterygota</taxon>
        <taxon>Lepidoptera</taxon>
        <taxon>Glossata</taxon>
        <taxon>Ditrysia</taxon>
        <taxon>Noctuoidea</taxon>
        <taxon>Erebidae</taxon>
        <taxon>Arctiinae</taxon>
        <taxon>Arctia</taxon>
    </lineage>
</organism>
<keyword evidence="2" id="KW-0732">Signal</keyword>
<keyword evidence="4" id="KW-1185">Reference proteome</keyword>
<feature type="compositionally biased region" description="Basic and acidic residues" evidence="1">
    <location>
        <begin position="108"/>
        <end position="167"/>
    </location>
</feature>
<feature type="compositionally biased region" description="Low complexity" evidence="1">
    <location>
        <begin position="448"/>
        <end position="458"/>
    </location>
</feature>
<comment type="caution">
    <text evidence="3">The sequence shown here is derived from an EMBL/GenBank/DDBJ whole genome shotgun (WGS) entry which is preliminary data.</text>
</comment>
<sequence>MAAYRQILFILACVVITQGYFLDPFGIDFDNDSRYKSSSVNGDSFKYDKIHDHHFHDSNGFNKALDPYFGYPRLFNRPNFDNMPLPFGPPSIQNKYPAKFQPTINTMGDDKAPVAKFDNSHTESSDTKNNNDKAVDAVNDDIKTPSIVDKQKSEKLKDKSKQPDEIPPKTNEIQDNNSATGEDKKNVTLNANKDYILVDNNGNNAYLLHENIPNNVLSNEQPNLNNAMYVPVTSNKNVEHQPNNQYYQYPNGQPVLNQPNGNNVMYVPLVSNTNNPQQPSNQIYQVLNGQPTSMNIPFTGNGINPNGYNNVLTNTPQSNPLPNNYNPSYIYIYANGQLTQIPAFIINPQQNLPIQNGYNGVFTPSVPNYGVQNGYNPISIQLPAPNSPVSNNIQPSGIAPQNLQPNNNLGLYNVQNGYSQSNIFPNYNNAGAINNPGVQSNTAYPTYSNGNNNQQPSPQKEENAAGSPQNDVSTQYDSPKTSQVVPVAPAETKNYIGVQPAVMFSDFKDKDDSKEIDEGHHEEDVKEKKKAEV</sequence>
<evidence type="ECO:0000256" key="2">
    <source>
        <dbReference type="SAM" id="SignalP"/>
    </source>
</evidence>
<evidence type="ECO:0000256" key="1">
    <source>
        <dbReference type="SAM" id="MobiDB-lite"/>
    </source>
</evidence>